<accession>A0A023BBJ5</accession>
<evidence type="ECO:0000256" key="1">
    <source>
        <dbReference type="SAM" id="MobiDB-lite"/>
    </source>
</evidence>
<feature type="region of interest" description="Disordered" evidence="1">
    <location>
        <begin position="301"/>
        <end position="320"/>
    </location>
</feature>
<dbReference type="InterPro" id="IPR013929">
    <property type="entry name" value="RPAP1_C"/>
</dbReference>
<dbReference type="OrthoDB" id="348201at2759"/>
<protein>
    <submittedName>
        <fullName evidence="3">RPAP1-like, carboxy-terminal protein</fullName>
    </submittedName>
</protein>
<keyword evidence="4" id="KW-1185">Reference proteome</keyword>
<dbReference type="AlphaFoldDB" id="A0A023BBJ5"/>
<dbReference type="PANTHER" id="PTHR21483">
    <property type="entry name" value="RNA POLYMERASE II-ASSOCIATED PROTEIN 1"/>
    <property type="match status" value="1"/>
</dbReference>
<dbReference type="GeneID" id="22911183"/>
<dbReference type="EMBL" id="AFNH02000201">
    <property type="protein sequence ID" value="EZG79344.1"/>
    <property type="molecule type" value="Genomic_DNA"/>
</dbReference>
<reference evidence="3" key="1">
    <citation type="submission" date="2013-12" db="EMBL/GenBank/DDBJ databases">
        <authorList>
            <person name="Omoto C.K."/>
            <person name="Sibley D."/>
            <person name="Venepally P."/>
            <person name="Hadjithomas M."/>
            <person name="Karamycheva S."/>
            <person name="Brunk B."/>
            <person name="Roos D."/>
            <person name="Caler E."/>
            <person name="Lorenzi H."/>
        </authorList>
    </citation>
    <scope>NUCLEOTIDE SEQUENCE</scope>
</reference>
<evidence type="ECO:0000313" key="3">
    <source>
        <dbReference type="EMBL" id="EZG79344.1"/>
    </source>
</evidence>
<feature type="compositionally biased region" description="Basic and acidic residues" evidence="1">
    <location>
        <begin position="301"/>
        <end position="314"/>
    </location>
</feature>
<proteinExistence type="predicted"/>
<comment type="caution">
    <text evidence="3">The sequence shown here is derived from an EMBL/GenBank/DDBJ whole genome shotgun (WGS) entry which is preliminary data.</text>
</comment>
<name>A0A023BBJ5_GRENI</name>
<dbReference type="InterPro" id="IPR039913">
    <property type="entry name" value="RPAP1/Rba50"/>
</dbReference>
<dbReference type="Proteomes" id="UP000019763">
    <property type="component" value="Unassembled WGS sequence"/>
</dbReference>
<dbReference type="VEuPathDB" id="CryptoDB:GNI_026950"/>
<evidence type="ECO:0000313" key="4">
    <source>
        <dbReference type="Proteomes" id="UP000019763"/>
    </source>
</evidence>
<dbReference type="RefSeq" id="XP_011129064.1">
    <property type="nucleotide sequence ID" value="XM_011130762.1"/>
</dbReference>
<gene>
    <name evidence="3" type="ORF">GNI_026950</name>
</gene>
<dbReference type="PANTHER" id="PTHR21483:SF18">
    <property type="entry name" value="RNA POLYMERASE II-ASSOCIATED PROTEIN 1"/>
    <property type="match status" value="1"/>
</dbReference>
<evidence type="ECO:0000259" key="2">
    <source>
        <dbReference type="Pfam" id="PF08620"/>
    </source>
</evidence>
<dbReference type="Pfam" id="PF08620">
    <property type="entry name" value="RPAP1_C"/>
    <property type="match status" value="1"/>
</dbReference>
<organism evidence="3 4">
    <name type="scientific">Gregarina niphandrodes</name>
    <name type="common">Septate eugregarine</name>
    <dbReference type="NCBI Taxonomy" id="110365"/>
    <lineage>
        <taxon>Eukaryota</taxon>
        <taxon>Sar</taxon>
        <taxon>Alveolata</taxon>
        <taxon>Apicomplexa</taxon>
        <taxon>Conoidasida</taxon>
        <taxon>Gregarinasina</taxon>
        <taxon>Eugregarinorida</taxon>
        <taxon>Gregarinidae</taxon>
        <taxon>Gregarina</taxon>
    </lineage>
</organism>
<feature type="domain" description="RPAP1 C-terminal" evidence="2">
    <location>
        <begin position="198"/>
        <end position="272"/>
    </location>
</feature>
<sequence>MTEGDLKVSRPNLVGDIVEKTVVVDMGFFPKVAAGDILTTRGDVFAKKCSNSVEENGISDGPPSKLSFSTTLDQDMMIPLSQTPGSRGVTNIKDAKSKEDTRSKGDTMNQGAMEYKGAMENKGEVENKWRVDKTQISAGDGICPDISIGDPTGDPTGDFKAKNTVQFVVDESELTKKLAWTNEVNYGEKDVFESEIGELRFDFDGQLVSPYCNDIGVGLNGAVNGDILGLHNHGAMGHLPGYSLPEITTLLSSKFDAQVLVALRICKRVFENRYLANQKRYKINYIGLAEEVRRERIRHHSQEGQETIHGETSHRASSNSYGGVDRDYMRFNRPDLIEELTDNSSSGFSFGFGLKRFNDYLYRFSMIHEKLLYLIFNGATLQIVDLAVIALAALITHTTVPVLEEITLSYNHALWFALPNCDNESIARHFLTSRRSVLRRENFTELIVTNGRSDFSEELKLLIIGEDSGEKEKEASQEIELEHRRTDPLLSILLWGEKGIHPDVIKILISRIALSVNADVAPAGLRLMTVLTMHSSFAANLLYQYIKDHRDARDRTCVRTLLDGLEETIYRREVPTNTHDGVVHEQLLALLAFIRVASLATGSPVNDLLVANGDRKTVDGHVWRLLLNYFEHETNLDDALVCLDLVNDTENEIDGECSLLSIYEPMLSFFDKVIVSRRSELDVQGRFKVALVFSKLIDCCLERRKERSASLHSLLMRYLVLYIPVLFQRTCNPDEVCSVLHLAESMALARCLHLVNSAQDFCRDTKQAADTASGAHEASIYDVDKHGMMLESLIEAVQESVKQVLSWRFHSDKICRELDDGAHAMNLMDFNPIVAIRPDGVPRALIMSWQVEIVAQTAHLLEVYGSEQLGLPFSSKLSFVEKLLGGNSVAGLAVDISRCIYDYAVHLVSFPRRPRKGINTSDLDCFALTNPLMDTWGRASGIMLKYLPDNEKSRTAYASLACPFKLSTANELRRSLPPIVDDDWLTHLALCCGFCYEESTDEVDAQVDITKSSLLSTAMIFLFGNLFVSSRLQHLGSQYSDSINEIGHRSLIRCTDIAVTLKLCHVWLYEFLEMMTKTDMNVKWDLLERLHTRVLQHFAPSESTTDQSLAITSGHSSLISKLMLEWNDTYVHNIKSRMVEELQTAVVNDRISPRLRLAWLWLLNNSALQPSIKRVWLSESTLNICHKCFGENFGGFDRRWFRYVANLSCDAELNPMVEKWLQTVISAGDTQNSIVRDIAIATRKQGGAKAGIGGMAGAVVQAYYGRRQ</sequence>
<dbReference type="GO" id="GO:0006366">
    <property type="term" value="P:transcription by RNA polymerase II"/>
    <property type="evidence" value="ECO:0007669"/>
    <property type="project" value="InterPro"/>
</dbReference>